<evidence type="ECO:0000313" key="5">
    <source>
        <dbReference type="EMBL" id="VVJ18391.1"/>
    </source>
</evidence>
<dbReference type="GO" id="GO:0003887">
    <property type="term" value="F:DNA-directed DNA polymerase activity"/>
    <property type="evidence" value="ECO:0007669"/>
    <property type="project" value="UniProtKB-EC"/>
</dbReference>
<protein>
    <submittedName>
        <fullName evidence="5">Error-prone repair homolog of DNA polymerase III alpha subunit (EC)</fullName>
        <ecNumber evidence="5">2.7.7.7</ecNumber>
    </submittedName>
</protein>
<name>A0A6I8LMZ1_9PSEU</name>
<dbReference type="InterPro" id="IPR004805">
    <property type="entry name" value="DnaE2/DnaE/PolC"/>
</dbReference>
<keyword evidence="5" id="KW-0548">Nucleotidyltransferase</keyword>
<evidence type="ECO:0000259" key="4">
    <source>
        <dbReference type="Pfam" id="PF07733"/>
    </source>
</evidence>
<organism evidence="5 6">
    <name type="scientific">Amycolatopsis camponoti</name>
    <dbReference type="NCBI Taxonomy" id="2606593"/>
    <lineage>
        <taxon>Bacteria</taxon>
        <taxon>Bacillati</taxon>
        <taxon>Actinomycetota</taxon>
        <taxon>Actinomycetes</taxon>
        <taxon>Pseudonocardiales</taxon>
        <taxon>Pseudonocardiaceae</taxon>
        <taxon>Amycolatopsis</taxon>
    </lineage>
</organism>
<evidence type="ECO:0000313" key="6">
    <source>
        <dbReference type="Proteomes" id="UP000399805"/>
    </source>
</evidence>
<keyword evidence="5" id="KW-0808">Transferase</keyword>
<accession>A0A6I8LMZ1</accession>
<keyword evidence="2" id="KW-0227">DNA damage</keyword>
<dbReference type="EC" id="2.7.7.7" evidence="5"/>
<gene>
    <name evidence="5" type="ORF">AA23TX_03412</name>
</gene>
<dbReference type="GO" id="GO:0006260">
    <property type="term" value="P:DNA replication"/>
    <property type="evidence" value="ECO:0007669"/>
    <property type="project" value="InterPro"/>
</dbReference>
<keyword evidence="6" id="KW-1185">Reference proteome</keyword>
<dbReference type="AlphaFoldDB" id="A0A6I8LMZ1"/>
<dbReference type="PANTHER" id="PTHR32294">
    <property type="entry name" value="DNA POLYMERASE III SUBUNIT ALPHA"/>
    <property type="match status" value="1"/>
</dbReference>
<evidence type="ECO:0000256" key="3">
    <source>
        <dbReference type="ARBA" id="ARBA00023204"/>
    </source>
</evidence>
<dbReference type="GO" id="GO:0008408">
    <property type="term" value="F:3'-5' exonuclease activity"/>
    <property type="evidence" value="ECO:0007669"/>
    <property type="project" value="InterPro"/>
</dbReference>
<reference evidence="5 6" key="1">
    <citation type="submission" date="2019-09" db="EMBL/GenBank/DDBJ databases">
        <authorList>
            <person name="Leyn A S."/>
        </authorList>
    </citation>
    <scope>NUCLEOTIDE SEQUENCE [LARGE SCALE GENOMIC DNA]</scope>
    <source>
        <strain evidence="5">AA231_1</strain>
    </source>
</reference>
<keyword evidence="1" id="KW-0963">Cytoplasm</keyword>
<proteinExistence type="predicted"/>
<dbReference type="Pfam" id="PF07733">
    <property type="entry name" value="DNA_pol3_alpha"/>
    <property type="match status" value="1"/>
</dbReference>
<evidence type="ECO:0000256" key="2">
    <source>
        <dbReference type="ARBA" id="ARBA00022763"/>
    </source>
</evidence>
<dbReference type="GO" id="GO:0006281">
    <property type="term" value="P:DNA repair"/>
    <property type="evidence" value="ECO:0007669"/>
    <property type="project" value="UniProtKB-KW"/>
</dbReference>
<dbReference type="Proteomes" id="UP000399805">
    <property type="component" value="Unassembled WGS sequence"/>
</dbReference>
<feature type="domain" description="Bacterial DNA polymerase III alpha subunit NTPase" evidence="4">
    <location>
        <begin position="2"/>
        <end position="52"/>
    </location>
</feature>
<keyword evidence="3" id="KW-0234">DNA repair</keyword>
<dbReference type="EMBL" id="CABVGP010000001">
    <property type="protein sequence ID" value="VVJ18391.1"/>
    <property type="molecule type" value="Genomic_DNA"/>
</dbReference>
<sequence>MKWNLLFERFLAPERDGPPDIDIESDRREEAIQYVYEKHSRFHAAQVANVIT</sequence>
<evidence type="ECO:0000256" key="1">
    <source>
        <dbReference type="ARBA" id="ARBA00022490"/>
    </source>
</evidence>
<dbReference type="InterPro" id="IPR011708">
    <property type="entry name" value="DNA_pol3_alpha_NTPase_dom"/>
</dbReference>
<dbReference type="PANTHER" id="PTHR32294:SF4">
    <property type="entry name" value="ERROR-PRONE DNA POLYMERASE"/>
    <property type="match status" value="1"/>
</dbReference>